<dbReference type="PIRSF" id="PIRSF000386">
    <property type="entry name" value="tRNA_mtase"/>
    <property type="match status" value="1"/>
</dbReference>
<comment type="function">
    <text evidence="1 15 17">Specifically methylates guanosine-37 in various tRNAs.</text>
</comment>
<dbReference type="EC" id="2.1.1.228" evidence="5 15"/>
<keyword evidence="9 15" id="KW-0808">Transferase</keyword>
<name>A0A162MNH5_9FIRM</name>
<evidence type="ECO:0000256" key="16">
    <source>
        <dbReference type="PIRSR" id="PIRSR000386-1"/>
    </source>
</evidence>
<dbReference type="Gene3D" id="3.40.1280.10">
    <property type="match status" value="1"/>
</dbReference>
<dbReference type="PATRIC" id="fig|520767.4.peg.1134"/>
<comment type="subcellular location">
    <subcellularLocation>
        <location evidence="2 15 17">Cytoplasm</location>
    </subcellularLocation>
</comment>
<evidence type="ECO:0000256" key="9">
    <source>
        <dbReference type="ARBA" id="ARBA00022679"/>
    </source>
</evidence>
<dbReference type="CDD" id="cd18080">
    <property type="entry name" value="TrmD-like"/>
    <property type="match status" value="1"/>
</dbReference>
<evidence type="ECO:0000256" key="15">
    <source>
        <dbReference type="HAMAP-Rule" id="MF_00605"/>
    </source>
</evidence>
<evidence type="ECO:0000256" key="5">
    <source>
        <dbReference type="ARBA" id="ARBA00012807"/>
    </source>
</evidence>
<dbReference type="InterPro" id="IPR029026">
    <property type="entry name" value="tRNA_m1G_MTases_N"/>
</dbReference>
<dbReference type="RefSeq" id="WP_068748168.1">
    <property type="nucleotide sequence ID" value="NZ_LOHZ01000025.1"/>
</dbReference>
<dbReference type="InterPro" id="IPR029028">
    <property type="entry name" value="Alpha/beta_knot_MTases"/>
</dbReference>
<feature type="binding site" evidence="15 16">
    <location>
        <position position="115"/>
    </location>
    <ligand>
        <name>S-adenosyl-L-methionine</name>
        <dbReference type="ChEBI" id="CHEBI:59789"/>
    </ligand>
</feature>
<dbReference type="PANTHER" id="PTHR46417">
    <property type="entry name" value="TRNA (GUANINE-N(1)-)-METHYLTRANSFERASE"/>
    <property type="match status" value="1"/>
</dbReference>
<proteinExistence type="inferred from homology"/>
<dbReference type="FunFam" id="3.40.1280.10:FF:000001">
    <property type="entry name" value="tRNA (guanine-N(1)-)-methyltransferase"/>
    <property type="match status" value="1"/>
</dbReference>
<evidence type="ECO:0000256" key="14">
    <source>
        <dbReference type="ARBA" id="ARBA00047783"/>
    </source>
</evidence>
<dbReference type="Gene3D" id="1.10.1270.20">
    <property type="entry name" value="tRNA(m1g37)methyltransferase, domain 2"/>
    <property type="match status" value="1"/>
</dbReference>
<protein>
    <recommendedName>
        <fullName evidence="6 15">tRNA (guanine-N(1)-)-methyltransferase</fullName>
        <ecNumber evidence="5 15">2.1.1.228</ecNumber>
    </recommendedName>
    <alternativeName>
        <fullName evidence="12 15">M1G-methyltransferase</fullName>
    </alternativeName>
    <alternativeName>
        <fullName evidence="13 15">tRNA [GM37] methyltransferase</fullName>
    </alternativeName>
</protein>
<dbReference type="NCBIfam" id="NF000648">
    <property type="entry name" value="PRK00026.1"/>
    <property type="match status" value="1"/>
</dbReference>
<evidence type="ECO:0000256" key="3">
    <source>
        <dbReference type="ARBA" id="ARBA00007630"/>
    </source>
</evidence>
<dbReference type="NCBIfam" id="TIGR00088">
    <property type="entry name" value="trmD"/>
    <property type="match status" value="1"/>
</dbReference>
<evidence type="ECO:0000256" key="12">
    <source>
        <dbReference type="ARBA" id="ARBA00029736"/>
    </source>
</evidence>
<reference evidence="19 20" key="1">
    <citation type="submission" date="2015-12" db="EMBL/GenBank/DDBJ databases">
        <title>Draft genome of Thermovenabulum gondwanense isolated from a red thermophilic microbial mat colonisisng an outflow channel of a bore well.</title>
        <authorList>
            <person name="Patel B.K."/>
        </authorList>
    </citation>
    <scope>NUCLEOTIDE SEQUENCE [LARGE SCALE GENOMIC DNA]</scope>
    <source>
        <strain evidence="19 20">R270</strain>
    </source>
</reference>
<feature type="binding site" evidence="15 16">
    <location>
        <begin position="134"/>
        <end position="139"/>
    </location>
    <ligand>
        <name>S-adenosyl-L-methionine</name>
        <dbReference type="ChEBI" id="CHEBI:59789"/>
    </ligand>
</feature>
<comment type="subunit">
    <text evidence="4 15 17">Homodimer.</text>
</comment>
<evidence type="ECO:0000256" key="10">
    <source>
        <dbReference type="ARBA" id="ARBA00022691"/>
    </source>
</evidence>
<keyword evidence="20" id="KW-1185">Reference proteome</keyword>
<dbReference type="SUPFAM" id="SSF75217">
    <property type="entry name" value="alpha/beta knot"/>
    <property type="match status" value="1"/>
</dbReference>
<dbReference type="GO" id="GO:0005829">
    <property type="term" value="C:cytosol"/>
    <property type="evidence" value="ECO:0007669"/>
    <property type="project" value="TreeGrafter"/>
</dbReference>
<dbReference type="InterPro" id="IPR023148">
    <property type="entry name" value="tRNA_m1G_MeTrfase_C_sf"/>
</dbReference>
<evidence type="ECO:0000313" key="20">
    <source>
        <dbReference type="Proteomes" id="UP000075737"/>
    </source>
</evidence>
<comment type="similarity">
    <text evidence="3 15 17">Belongs to the RNA methyltransferase TrmD family.</text>
</comment>
<evidence type="ECO:0000256" key="17">
    <source>
        <dbReference type="RuleBase" id="RU003464"/>
    </source>
</evidence>
<evidence type="ECO:0000256" key="7">
    <source>
        <dbReference type="ARBA" id="ARBA00022490"/>
    </source>
</evidence>
<dbReference type="Proteomes" id="UP000075737">
    <property type="component" value="Unassembled WGS sequence"/>
</dbReference>
<dbReference type="HAMAP" id="MF_00605">
    <property type="entry name" value="TrmD"/>
    <property type="match status" value="1"/>
</dbReference>
<dbReference type="OrthoDB" id="9807416at2"/>
<evidence type="ECO:0000256" key="13">
    <source>
        <dbReference type="ARBA" id="ARBA00033392"/>
    </source>
</evidence>
<keyword evidence="7 15" id="KW-0963">Cytoplasm</keyword>
<dbReference type="AlphaFoldDB" id="A0A162MNH5"/>
<comment type="catalytic activity">
    <reaction evidence="14 15 17">
        <text>guanosine(37) in tRNA + S-adenosyl-L-methionine = N(1)-methylguanosine(37) in tRNA + S-adenosyl-L-homocysteine + H(+)</text>
        <dbReference type="Rhea" id="RHEA:36899"/>
        <dbReference type="Rhea" id="RHEA-COMP:10145"/>
        <dbReference type="Rhea" id="RHEA-COMP:10147"/>
        <dbReference type="ChEBI" id="CHEBI:15378"/>
        <dbReference type="ChEBI" id="CHEBI:57856"/>
        <dbReference type="ChEBI" id="CHEBI:59789"/>
        <dbReference type="ChEBI" id="CHEBI:73542"/>
        <dbReference type="ChEBI" id="CHEBI:74269"/>
        <dbReference type="EC" id="2.1.1.228"/>
    </reaction>
</comment>
<evidence type="ECO:0000313" key="19">
    <source>
        <dbReference type="EMBL" id="KYO66790.1"/>
    </source>
</evidence>
<evidence type="ECO:0000259" key="18">
    <source>
        <dbReference type="Pfam" id="PF01746"/>
    </source>
</evidence>
<evidence type="ECO:0000256" key="2">
    <source>
        <dbReference type="ARBA" id="ARBA00004496"/>
    </source>
</evidence>
<organism evidence="19 20">
    <name type="scientific">Thermovenabulum gondwanense</name>
    <dbReference type="NCBI Taxonomy" id="520767"/>
    <lineage>
        <taxon>Bacteria</taxon>
        <taxon>Bacillati</taxon>
        <taxon>Bacillota</taxon>
        <taxon>Clostridia</taxon>
        <taxon>Thermosediminibacterales</taxon>
        <taxon>Thermosediminibacteraceae</taxon>
        <taxon>Thermovenabulum</taxon>
    </lineage>
</organism>
<comment type="caution">
    <text evidence="19">The sequence shown here is derived from an EMBL/GenBank/DDBJ whole genome shotgun (WGS) entry which is preliminary data.</text>
</comment>
<dbReference type="PANTHER" id="PTHR46417:SF1">
    <property type="entry name" value="TRNA (GUANINE-N(1)-)-METHYLTRANSFERASE"/>
    <property type="match status" value="1"/>
</dbReference>
<dbReference type="GO" id="GO:0052906">
    <property type="term" value="F:tRNA (guanine(37)-N1)-methyltransferase activity"/>
    <property type="evidence" value="ECO:0007669"/>
    <property type="project" value="UniProtKB-UniRule"/>
</dbReference>
<keyword evidence="8 15" id="KW-0489">Methyltransferase</keyword>
<evidence type="ECO:0000256" key="6">
    <source>
        <dbReference type="ARBA" id="ARBA00014679"/>
    </source>
</evidence>
<dbReference type="EMBL" id="LOHZ01000025">
    <property type="protein sequence ID" value="KYO66790.1"/>
    <property type="molecule type" value="Genomic_DNA"/>
</dbReference>
<evidence type="ECO:0000256" key="11">
    <source>
        <dbReference type="ARBA" id="ARBA00022694"/>
    </source>
</evidence>
<gene>
    <name evidence="15 19" type="primary">trmD</name>
    <name evidence="19" type="ORF">ATZ99_10350</name>
</gene>
<dbReference type="Pfam" id="PF01746">
    <property type="entry name" value="tRNA_m1G_MT"/>
    <property type="match status" value="1"/>
</dbReference>
<evidence type="ECO:0000256" key="4">
    <source>
        <dbReference type="ARBA" id="ARBA00011738"/>
    </source>
</evidence>
<evidence type="ECO:0000256" key="8">
    <source>
        <dbReference type="ARBA" id="ARBA00022603"/>
    </source>
</evidence>
<dbReference type="FunFam" id="1.10.1270.20:FF:000001">
    <property type="entry name" value="tRNA (guanine-N(1)-)-methyltransferase"/>
    <property type="match status" value="1"/>
</dbReference>
<keyword evidence="11 15" id="KW-0819">tRNA processing</keyword>
<dbReference type="InterPro" id="IPR002649">
    <property type="entry name" value="tRNA_m1G_MeTrfase_TrmD"/>
</dbReference>
<evidence type="ECO:0000256" key="1">
    <source>
        <dbReference type="ARBA" id="ARBA00002634"/>
    </source>
</evidence>
<dbReference type="GO" id="GO:0002939">
    <property type="term" value="P:tRNA N1-guanine methylation"/>
    <property type="evidence" value="ECO:0007669"/>
    <property type="project" value="TreeGrafter"/>
</dbReference>
<sequence length="246" mass="28052">MLRFFILTIFPEFFDSPLKVSILKRAIEKKQIDVELINIRDFSKDKHRKVDDYPYGGGAGMVMKPEPIFEAIDYVNSISASSKKRIILMSPQGKIFNNEIARELSKEEELIIICGHYEGVDERVKTLITDEISIGDFVLTGGEIPALAVIDAVSRLLPGVLGCDESALFESFSDGLLEYPQYTRPEEYRGLKVPQVLLSGNHREVALFRRKESLRITYEKRPDLLKKAKLTEDDKKLLKELNIDLD</sequence>
<dbReference type="InterPro" id="IPR016009">
    <property type="entry name" value="tRNA_MeTrfase_TRMD/TRM10"/>
</dbReference>
<accession>A0A162MNH5</accession>
<dbReference type="STRING" id="520767.ATZ99_10350"/>
<keyword evidence="10 15" id="KW-0949">S-adenosyl-L-methionine</keyword>
<feature type="domain" description="tRNA methyltransferase TRMD/TRM10-type" evidence="18">
    <location>
        <begin position="2"/>
        <end position="227"/>
    </location>
</feature>